<organism evidence="1 2">
    <name type="scientific">Pleurotus cornucopiae</name>
    <name type="common">Cornucopia mushroom</name>
    <dbReference type="NCBI Taxonomy" id="5321"/>
    <lineage>
        <taxon>Eukaryota</taxon>
        <taxon>Fungi</taxon>
        <taxon>Dikarya</taxon>
        <taxon>Basidiomycota</taxon>
        <taxon>Agaricomycotina</taxon>
        <taxon>Agaricomycetes</taxon>
        <taxon>Agaricomycetidae</taxon>
        <taxon>Agaricales</taxon>
        <taxon>Pleurotineae</taxon>
        <taxon>Pleurotaceae</taxon>
        <taxon>Pleurotus</taxon>
    </lineage>
</organism>
<comment type="caution">
    <text evidence="1">The sequence shown here is derived from an EMBL/GenBank/DDBJ whole genome shotgun (WGS) entry which is preliminary data.</text>
</comment>
<dbReference type="Proteomes" id="UP000824881">
    <property type="component" value="Unassembled WGS sequence"/>
</dbReference>
<proteinExistence type="predicted"/>
<gene>
    <name evidence="1" type="ORF">CCMSSC00406_0009645</name>
</gene>
<sequence length="169" mass="18690">MSSPIAENEVTNAIAAPVSTAEAKRPIVIPIKPGFSCTIRANTNTFYYSKAPIRLLNAQGREIAKKTFAAQGINSVVVPMKIVSSGAYEWTFSAAPEARSINVDILHGKGEKGPFEPSKVAKPIQIQKKPEDGKIHQEFYFTIVRLMILSEDWTNNTWDDAVITVVQWK</sequence>
<accession>A0ACB7JCH4</accession>
<evidence type="ECO:0000313" key="2">
    <source>
        <dbReference type="Proteomes" id="UP000824881"/>
    </source>
</evidence>
<evidence type="ECO:0000313" key="1">
    <source>
        <dbReference type="EMBL" id="KAG9227113.1"/>
    </source>
</evidence>
<reference evidence="1 2" key="1">
    <citation type="journal article" date="2021" name="Appl. Environ. Microbiol.">
        <title>Genetic linkage and physical mapping for an oyster mushroom Pleurotus cornucopiae and QTL analysis for the trait cap color.</title>
        <authorList>
            <person name="Zhang Y."/>
            <person name="Gao W."/>
            <person name="Sonnenberg A."/>
            <person name="Chen Q."/>
            <person name="Zhang J."/>
            <person name="Huang C."/>
        </authorList>
    </citation>
    <scope>NUCLEOTIDE SEQUENCE [LARGE SCALE GENOMIC DNA]</scope>
    <source>
        <strain evidence="1">CCMSSC00406</strain>
    </source>
</reference>
<name>A0ACB7JCH4_PLECO</name>
<protein>
    <submittedName>
        <fullName evidence="1">Uncharacterized protein</fullName>
    </submittedName>
</protein>
<dbReference type="EMBL" id="WQMT02000001">
    <property type="protein sequence ID" value="KAG9227113.1"/>
    <property type="molecule type" value="Genomic_DNA"/>
</dbReference>
<keyword evidence="2" id="KW-1185">Reference proteome</keyword>